<dbReference type="SUPFAM" id="SSF54736">
    <property type="entry name" value="ClpS-like"/>
    <property type="match status" value="1"/>
</dbReference>
<dbReference type="EMBL" id="GL348716">
    <property type="protein sequence ID" value="EFH57235.1"/>
    <property type="molecule type" value="Genomic_DNA"/>
</dbReference>
<dbReference type="PANTHER" id="PTHR45987:SF1">
    <property type="entry name" value="50S RIBOSOMAL PROTEIN L7_L12-RELATED"/>
    <property type="match status" value="1"/>
</dbReference>
<evidence type="ECO:0000259" key="3">
    <source>
        <dbReference type="Pfam" id="PF00542"/>
    </source>
</evidence>
<keyword evidence="2" id="KW-0687">Ribonucleoprotein</keyword>
<evidence type="ECO:0000256" key="1">
    <source>
        <dbReference type="ARBA" id="ARBA00022980"/>
    </source>
</evidence>
<dbReference type="Gene3D" id="3.30.1390.10">
    <property type="match status" value="1"/>
</dbReference>
<feature type="domain" description="Large ribosomal subunit protein bL12 C-terminal" evidence="3">
    <location>
        <begin position="19"/>
        <end position="66"/>
    </location>
</feature>
<dbReference type="InterPro" id="IPR014719">
    <property type="entry name" value="Ribosomal_bL12_C/ClpS-like"/>
</dbReference>
<dbReference type="GO" id="GO:0003729">
    <property type="term" value="F:mRNA binding"/>
    <property type="evidence" value="ECO:0007669"/>
    <property type="project" value="TreeGrafter"/>
</dbReference>
<dbReference type="GO" id="GO:0003735">
    <property type="term" value="F:structural constituent of ribosome"/>
    <property type="evidence" value="ECO:0007669"/>
    <property type="project" value="InterPro"/>
</dbReference>
<evidence type="ECO:0000313" key="5">
    <source>
        <dbReference type="Proteomes" id="UP000008694"/>
    </source>
</evidence>
<reference evidence="5" key="1">
    <citation type="journal article" date="2011" name="Nat. Genet.">
        <title>The Arabidopsis lyrata genome sequence and the basis of rapid genome size change.</title>
        <authorList>
            <person name="Hu T.T."/>
            <person name="Pattyn P."/>
            <person name="Bakker E.G."/>
            <person name="Cao J."/>
            <person name="Cheng J.-F."/>
            <person name="Clark R.M."/>
            <person name="Fahlgren N."/>
            <person name="Fawcett J.A."/>
            <person name="Grimwood J."/>
            <person name="Gundlach H."/>
            <person name="Haberer G."/>
            <person name="Hollister J.D."/>
            <person name="Ossowski S."/>
            <person name="Ottilar R.P."/>
            <person name="Salamov A.A."/>
            <person name="Schneeberger K."/>
            <person name="Spannagl M."/>
            <person name="Wang X."/>
            <person name="Yang L."/>
            <person name="Nasrallah M.E."/>
            <person name="Bergelson J."/>
            <person name="Carrington J.C."/>
            <person name="Gaut B.S."/>
            <person name="Schmutz J."/>
            <person name="Mayer K.F.X."/>
            <person name="Van de Peer Y."/>
            <person name="Grigoriev I.V."/>
            <person name="Nordborg M."/>
            <person name="Weigel D."/>
            <person name="Guo Y.-L."/>
        </authorList>
    </citation>
    <scope>NUCLEOTIDE SEQUENCE [LARGE SCALE GENOMIC DNA]</scope>
    <source>
        <strain evidence="5">cv. MN47</strain>
    </source>
</reference>
<dbReference type="PANTHER" id="PTHR45987">
    <property type="entry name" value="39S RIBOSOMAL PROTEIN L12"/>
    <property type="match status" value="1"/>
</dbReference>
<dbReference type="Pfam" id="PF00542">
    <property type="entry name" value="Ribosomal_L12"/>
    <property type="match status" value="1"/>
</dbReference>
<dbReference type="eggNOG" id="KOG1715">
    <property type="taxonomic scope" value="Eukaryota"/>
</dbReference>
<dbReference type="InterPro" id="IPR013823">
    <property type="entry name" value="Ribosomal_bL12_C"/>
</dbReference>
<dbReference type="InterPro" id="IPR000206">
    <property type="entry name" value="Ribosomal_bL12"/>
</dbReference>
<sequence length="69" mass="7826">MAVVEHDCDLLQMYRGAAKELRSFTDLGLKEVKALVEKTHAILKARLSKEEDEKIVEKLKALGVKVIFE</sequence>
<dbReference type="AlphaFoldDB" id="D7LJ10"/>
<dbReference type="GO" id="GO:0006412">
    <property type="term" value="P:translation"/>
    <property type="evidence" value="ECO:0007669"/>
    <property type="project" value="InterPro"/>
</dbReference>
<dbReference type="Gramene" id="Al_scaffold_0004_1221">
    <property type="protein sequence ID" value="Al_scaffold_0004_1221"/>
    <property type="gene ID" value="Al_scaffold_0004_1221"/>
</dbReference>
<proteinExistence type="predicted"/>
<accession>D7LJ10</accession>
<protein>
    <submittedName>
        <fullName evidence="4">Predicted protein</fullName>
    </submittedName>
</protein>
<gene>
    <name evidence="4" type="ORF">ARALYDRAFT_668502</name>
</gene>
<dbReference type="GO" id="GO:0005840">
    <property type="term" value="C:ribosome"/>
    <property type="evidence" value="ECO:0007669"/>
    <property type="project" value="UniProtKB-KW"/>
</dbReference>
<evidence type="ECO:0000256" key="2">
    <source>
        <dbReference type="ARBA" id="ARBA00023274"/>
    </source>
</evidence>
<dbReference type="Proteomes" id="UP000008694">
    <property type="component" value="Unassembled WGS sequence"/>
</dbReference>
<evidence type="ECO:0000313" key="4">
    <source>
        <dbReference type="EMBL" id="EFH57235.1"/>
    </source>
</evidence>
<name>D7LJ10_ARALL</name>
<dbReference type="STRING" id="81972.D7LJ10"/>
<keyword evidence="1" id="KW-0689">Ribosomal protein</keyword>
<organism evidence="5">
    <name type="scientific">Arabidopsis lyrata subsp. lyrata</name>
    <name type="common">Lyre-leaved rock-cress</name>
    <dbReference type="NCBI Taxonomy" id="81972"/>
    <lineage>
        <taxon>Eukaryota</taxon>
        <taxon>Viridiplantae</taxon>
        <taxon>Streptophyta</taxon>
        <taxon>Embryophyta</taxon>
        <taxon>Tracheophyta</taxon>
        <taxon>Spermatophyta</taxon>
        <taxon>Magnoliopsida</taxon>
        <taxon>eudicotyledons</taxon>
        <taxon>Gunneridae</taxon>
        <taxon>Pentapetalae</taxon>
        <taxon>rosids</taxon>
        <taxon>malvids</taxon>
        <taxon>Brassicales</taxon>
        <taxon>Brassicaceae</taxon>
        <taxon>Camelineae</taxon>
        <taxon>Arabidopsis</taxon>
    </lineage>
</organism>
<dbReference type="GO" id="GO:1990904">
    <property type="term" value="C:ribonucleoprotein complex"/>
    <property type="evidence" value="ECO:0007669"/>
    <property type="project" value="UniProtKB-KW"/>
</dbReference>
<dbReference type="HOGENOM" id="CLU_2779296_0_0_1"/>
<keyword evidence="5" id="KW-1185">Reference proteome</keyword>
<dbReference type="GO" id="GO:0005739">
    <property type="term" value="C:mitochondrion"/>
    <property type="evidence" value="ECO:0007669"/>
    <property type="project" value="TreeGrafter"/>
</dbReference>